<proteinExistence type="predicted"/>
<feature type="transmembrane region" description="Helical" evidence="2">
    <location>
        <begin position="54"/>
        <end position="78"/>
    </location>
</feature>
<feature type="region of interest" description="Disordered" evidence="1">
    <location>
        <begin position="1"/>
        <end position="29"/>
    </location>
</feature>
<protein>
    <submittedName>
        <fullName evidence="3">ABC transporter permease</fullName>
    </submittedName>
</protein>
<feature type="transmembrane region" description="Helical" evidence="2">
    <location>
        <begin position="98"/>
        <end position="125"/>
    </location>
</feature>
<comment type="caution">
    <text evidence="3">The sequence shown here is derived from an EMBL/GenBank/DDBJ whole genome shotgun (WGS) entry which is preliminary data.</text>
</comment>
<keyword evidence="2" id="KW-0472">Membrane</keyword>
<keyword evidence="2" id="KW-1133">Transmembrane helix</keyword>
<feature type="transmembrane region" description="Helical" evidence="2">
    <location>
        <begin position="187"/>
        <end position="210"/>
    </location>
</feature>
<dbReference type="OrthoDB" id="4336274at2"/>
<dbReference type="AlphaFoldDB" id="A0A4R0JX49"/>
<name>A0A4R0JX49_9ACTN</name>
<accession>A0A4R0JX49</accession>
<keyword evidence="2" id="KW-0812">Transmembrane</keyword>
<evidence type="ECO:0000313" key="3">
    <source>
        <dbReference type="EMBL" id="TCC52091.1"/>
    </source>
</evidence>
<gene>
    <name evidence="3" type="ORF">E0H73_39785</name>
</gene>
<sequence length="293" mass="29275">MARARRDKPGAPLLRHGACRRRKPSGDRLSTRWPTVNAIATAWSVELLKLRRSVVAWVVTPLLVVIVPLASVGSVALARSPDLSGPAAGKFGAFATGPLAVACLEVCGQILSVATLGAGGFAAAWTFGREFGEGTVGALFGLPVPRRSIALAKGLLLLCWLTACVLLAVAVTIGASMVVGGKLGPDAWLAAGIGLGAGSLGVGLALPFAWVATVTRSALGTAGVLVGLVAVTQVIVVLGAGSWFPYAVPSLWAGAGGPEASAGIGPAAVLLTAAVAPAGLAAVGWAWARLSDV</sequence>
<organism evidence="3 4">
    <name type="scientific">Kribbella pittospori</name>
    <dbReference type="NCBI Taxonomy" id="722689"/>
    <lineage>
        <taxon>Bacteria</taxon>
        <taxon>Bacillati</taxon>
        <taxon>Actinomycetota</taxon>
        <taxon>Actinomycetes</taxon>
        <taxon>Propionibacteriales</taxon>
        <taxon>Kribbellaceae</taxon>
        <taxon>Kribbella</taxon>
    </lineage>
</organism>
<dbReference type="EMBL" id="SJKB01000021">
    <property type="protein sequence ID" value="TCC52091.1"/>
    <property type="molecule type" value="Genomic_DNA"/>
</dbReference>
<reference evidence="3 4" key="1">
    <citation type="submission" date="2019-02" db="EMBL/GenBank/DDBJ databases">
        <title>Kribbella capetownensis sp. nov. and Kribbella speibonae sp. nov., isolated from soil.</title>
        <authorList>
            <person name="Curtis S.M."/>
            <person name="Norton I."/>
            <person name="Everest G.J."/>
            <person name="Meyers P.R."/>
        </authorList>
    </citation>
    <scope>NUCLEOTIDE SEQUENCE [LARGE SCALE GENOMIC DNA]</scope>
    <source>
        <strain evidence="3 4">NRRL B-24813</strain>
    </source>
</reference>
<feature type="transmembrane region" description="Helical" evidence="2">
    <location>
        <begin position="155"/>
        <end position="175"/>
    </location>
</feature>
<dbReference type="Pfam" id="PF12730">
    <property type="entry name" value="ABC2_membrane_4"/>
    <property type="match status" value="1"/>
</dbReference>
<keyword evidence="4" id="KW-1185">Reference proteome</keyword>
<evidence type="ECO:0000313" key="4">
    <source>
        <dbReference type="Proteomes" id="UP000291144"/>
    </source>
</evidence>
<evidence type="ECO:0000256" key="1">
    <source>
        <dbReference type="SAM" id="MobiDB-lite"/>
    </source>
</evidence>
<evidence type="ECO:0000256" key="2">
    <source>
        <dbReference type="SAM" id="Phobius"/>
    </source>
</evidence>
<dbReference type="Proteomes" id="UP000291144">
    <property type="component" value="Unassembled WGS sequence"/>
</dbReference>
<feature type="transmembrane region" description="Helical" evidence="2">
    <location>
        <begin position="264"/>
        <end position="288"/>
    </location>
</feature>
<feature type="transmembrane region" description="Helical" evidence="2">
    <location>
        <begin position="222"/>
        <end position="244"/>
    </location>
</feature>